<evidence type="ECO:0000313" key="9">
    <source>
        <dbReference type="Proteomes" id="UP000019678"/>
    </source>
</evidence>
<feature type="binding site" evidence="5">
    <location>
        <begin position="127"/>
        <end position="133"/>
    </location>
    <ligand>
        <name>FAD</name>
        <dbReference type="ChEBI" id="CHEBI:57692"/>
    </ligand>
</feature>
<evidence type="ECO:0000256" key="3">
    <source>
        <dbReference type="ARBA" id="ARBA00022827"/>
    </source>
</evidence>
<dbReference type="Pfam" id="PF02913">
    <property type="entry name" value="FAD-oxidase_C"/>
    <property type="match status" value="1"/>
</dbReference>
<comment type="caution">
    <text evidence="8">The sequence shown here is derived from an EMBL/GenBank/DDBJ whole genome shotgun (WGS) entry which is preliminary data.</text>
</comment>
<evidence type="ECO:0000256" key="4">
    <source>
        <dbReference type="PIRSR" id="PIRSR625650-1"/>
    </source>
</evidence>
<reference evidence="8 9" key="1">
    <citation type="submission" date="2013-05" db="EMBL/GenBank/DDBJ databases">
        <title>Genome assembly of Chondromyces apiculatus DSM 436.</title>
        <authorList>
            <person name="Sharma G."/>
            <person name="Khatri I."/>
            <person name="Kaur C."/>
            <person name="Mayilraj S."/>
            <person name="Subramanian S."/>
        </authorList>
    </citation>
    <scope>NUCLEOTIDE SEQUENCE [LARGE SCALE GENOMIC DNA]</scope>
    <source>
        <strain evidence="8 9">DSM 436</strain>
    </source>
</reference>
<keyword evidence="3 5" id="KW-0274">FAD</keyword>
<evidence type="ECO:0000256" key="2">
    <source>
        <dbReference type="ARBA" id="ARBA00022630"/>
    </source>
</evidence>
<dbReference type="Proteomes" id="UP000019678">
    <property type="component" value="Unassembled WGS sequence"/>
</dbReference>
<dbReference type="PROSITE" id="PS51387">
    <property type="entry name" value="FAD_PCMH"/>
    <property type="match status" value="1"/>
</dbReference>
<dbReference type="PANTHER" id="PTHR46568:SF1">
    <property type="entry name" value="ALKYLDIHYDROXYACETONEPHOSPHATE SYNTHASE, PEROXISOMAL"/>
    <property type="match status" value="1"/>
</dbReference>
<accession>A0A017TJ78</accession>
<evidence type="ECO:0000259" key="7">
    <source>
        <dbReference type="PROSITE" id="PS51387"/>
    </source>
</evidence>
<sequence>MSEQRAHNFWGWGYADRFPDLDTRRGLGEQVGALLGAGPLVPRDPPARDAITLPAPRIAPPSPLAHLGSAAPHDRITHTHGRGYRDILRGFRGDFASAPDWVAYPATEQDIEALLAWCSQARITVVPFGGGTSVVGGVEPRRGPSSEGVISLDLRRLDRVLDVDPLSRAARIQAGARGPAIEAQLAPHGLTLRHYPQSFEFSTLGGWIATRAGGHFATLHTHIDDFVSSIRMLTPAGVYATPRLPASGAGPSPDRLALGSEGILGVITEAWLRVQARPRYRASASVSFPAFAEGAAAARAIAQAGLYPANCRLIDRTEMLLNGVPSDGDAVLLLGFESSDHPLGPWIDRALALAAEHGGRCPEGPRLRDDGARGAAAAASTYRESFFQAPYLQTALVSLGVIADTFETACTWDRFEALHAAVQAAAREAGAGALACRFTHVYPDGPAPYYTFLAAAPPGEEIERWTAIRNAATDALAAAGGTITHHHAVGRLHRPWYDRERPDPFALALRAAKRALDPQGILNPGVLIDV</sequence>
<dbReference type="InterPro" id="IPR006094">
    <property type="entry name" value="Oxid_FAD_bind_N"/>
</dbReference>
<dbReference type="GO" id="GO:0008610">
    <property type="term" value="P:lipid biosynthetic process"/>
    <property type="evidence" value="ECO:0007669"/>
    <property type="project" value="InterPro"/>
</dbReference>
<dbReference type="Gene3D" id="3.30.300.330">
    <property type="match status" value="1"/>
</dbReference>
<dbReference type="SUPFAM" id="SSF55103">
    <property type="entry name" value="FAD-linked oxidases, C-terminal domain"/>
    <property type="match status" value="1"/>
</dbReference>
<dbReference type="InterPro" id="IPR016164">
    <property type="entry name" value="FAD-linked_Oxase-like_C"/>
</dbReference>
<comment type="similarity">
    <text evidence="1">Belongs to the FAD-binding oxidoreductase/transferase type 4 family.</text>
</comment>
<name>A0A017TJ78_9BACT</name>
<dbReference type="RefSeq" id="WP_044235150.1">
    <property type="nucleotide sequence ID" value="NZ_ASRX01000002.1"/>
</dbReference>
<evidence type="ECO:0000313" key="8">
    <source>
        <dbReference type="EMBL" id="EYF08895.1"/>
    </source>
</evidence>
<evidence type="ECO:0000256" key="6">
    <source>
        <dbReference type="PIRSR" id="PIRSR625650-4"/>
    </source>
</evidence>
<proteinExistence type="inferred from homology"/>
<dbReference type="InterPro" id="IPR016169">
    <property type="entry name" value="FAD-bd_PCMH_sub2"/>
</dbReference>
<dbReference type="Gene3D" id="1.10.45.10">
    <property type="entry name" value="Vanillyl-alcohol Oxidase, Chain A, domain 4"/>
    <property type="match status" value="1"/>
</dbReference>
<dbReference type="InterPro" id="IPR016166">
    <property type="entry name" value="FAD-bd_PCMH"/>
</dbReference>
<feature type="active site" description="Proton donor/acceptor" evidence="4">
    <location>
        <position position="449"/>
    </location>
</feature>
<feature type="binding site" evidence="5">
    <location>
        <begin position="261"/>
        <end position="267"/>
    </location>
    <ligand>
        <name>FAD</name>
        <dbReference type="ChEBI" id="CHEBI:57692"/>
    </ligand>
</feature>
<dbReference type="AlphaFoldDB" id="A0A017TJ78"/>
<dbReference type="Gene3D" id="3.30.465.10">
    <property type="match status" value="1"/>
</dbReference>
<dbReference type="OrthoDB" id="9811557at2"/>
<dbReference type="GO" id="GO:0008609">
    <property type="term" value="F:alkylglycerone-phosphate synthase activity"/>
    <property type="evidence" value="ECO:0007669"/>
    <property type="project" value="InterPro"/>
</dbReference>
<comment type="cofactor">
    <cofactor evidence="5">
        <name>FAD</name>
        <dbReference type="ChEBI" id="CHEBI:57692"/>
    </cofactor>
</comment>
<organism evidence="8 9">
    <name type="scientific">Chondromyces apiculatus DSM 436</name>
    <dbReference type="NCBI Taxonomy" id="1192034"/>
    <lineage>
        <taxon>Bacteria</taxon>
        <taxon>Pseudomonadati</taxon>
        <taxon>Myxococcota</taxon>
        <taxon>Polyangia</taxon>
        <taxon>Polyangiales</taxon>
        <taxon>Polyangiaceae</taxon>
        <taxon>Chondromyces</taxon>
    </lineage>
</organism>
<dbReference type="PANTHER" id="PTHR46568">
    <property type="entry name" value="ALKYLDIHYDROXYACETONEPHOSPHATE SYNTHASE, PEROXISOMAL"/>
    <property type="match status" value="1"/>
</dbReference>
<gene>
    <name evidence="8" type="ORF">CAP_2756</name>
</gene>
<dbReference type="STRING" id="1192034.CAP_2756"/>
<dbReference type="InterPro" id="IPR004113">
    <property type="entry name" value="FAD-bd_oxidored_4_C"/>
</dbReference>
<protein>
    <submittedName>
        <fullName evidence="8">FAD linked oxidase-like protein</fullName>
    </submittedName>
</protein>
<keyword evidence="2" id="KW-0285">Flavoprotein</keyword>
<keyword evidence="9" id="KW-1185">Reference proteome</keyword>
<dbReference type="InterPro" id="IPR016171">
    <property type="entry name" value="Vanillyl_alc_oxidase_C-sub2"/>
</dbReference>
<dbReference type="eggNOG" id="COG0277">
    <property type="taxonomic scope" value="Bacteria"/>
</dbReference>
<dbReference type="SUPFAM" id="SSF56176">
    <property type="entry name" value="FAD-binding/transporter-associated domain-like"/>
    <property type="match status" value="1"/>
</dbReference>
<evidence type="ECO:0000256" key="5">
    <source>
        <dbReference type="PIRSR" id="PIRSR625650-3"/>
    </source>
</evidence>
<evidence type="ECO:0000256" key="1">
    <source>
        <dbReference type="ARBA" id="ARBA00008000"/>
    </source>
</evidence>
<feature type="site" description="Important for enzyme activity" evidence="6">
    <location>
        <position position="312"/>
    </location>
</feature>
<dbReference type="InterPro" id="IPR025650">
    <property type="entry name" value="Alkyl-DHAP_Synthase"/>
</dbReference>
<dbReference type="GO" id="GO:0071949">
    <property type="term" value="F:FAD binding"/>
    <property type="evidence" value="ECO:0007669"/>
    <property type="project" value="InterPro"/>
</dbReference>
<dbReference type="InterPro" id="IPR036318">
    <property type="entry name" value="FAD-bd_PCMH-like_sf"/>
</dbReference>
<dbReference type="Pfam" id="PF01565">
    <property type="entry name" value="FAD_binding_4"/>
    <property type="match status" value="1"/>
</dbReference>
<feature type="domain" description="FAD-binding PCMH-type" evidence="7">
    <location>
        <begin position="94"/>
        <end position="277"/>
    </location>
</feature>
<dbReference type="Gene3D" id="3.30.70.3450">
    <property type="match status" value="1"/>
</dbReference>
<dbReference type="EMBL" id="ASRX01000002">
    <property type="protein sequence ID" value="EYF08895.1"/>
    <property type="molecule type" value="Genomic_DNA"/>
</dbReference>